<accession>A0A9Q0NVQ8</accession>
<protein>
    <submittedName>
        <fullName evidence="2">MICROTUBULE-ASSOCIATED FUTSCH-LIKE PROTEIN</fullName>
    </submittedName>
</protein>
<dbReference type="AlphaFoldDB" id="A0A9Q0NVQ8"/>
<dbReference type="Proteomes" id="UP001151529">
    <property type="component" value="Chromosome 15Z"/>
</dbReference>
<proteinExistence type="predicted"/>
<gene>
    <name evidence="2" type="ORF">OIU85_010025</name>
</gene>
<evidence type="ECO:0000313" key="2">
    <source>
        <dbReference type="EMBL" id="KAJ6676806.1"/>
    </source>
</evidence>
<dbReference type="OrthoDB" id="1930709at2759"/>
<reference evidence="2" key="2">
    <citation type="journal article" date="2023" name="Int. J. Mol. Sci.">
        <title>De Novo Assembly and Annotation of 11 Diverse Shrub Willow (Salix) Genomes Reveals Novel Gene Organization in Sex-Linked Regions.</title>
        <authorList>
            <person name="Hyden B."/>
            <person name="Feng K."/>
            <person name="Yates T.B."/>
            <person name="Jawdy S."/>
            <person name="Cereghino C."/>
            <person name="Smart L.B."/>
            <person name="Muchero W."/>
        </authorList>
    </citation>
    <scope>NUCLEOTIDE SEQUENCE [LARGE SCALE GENOMIC DNA]</scope>
    <source>
        <tissue evidence="2">Shoot tip</tissue>
    </source>
</reference>
<dbReference type="PANTHER" id="PTHR34468:SF2">
    <property type="entry name" value="MICROTUBULE-ASSOCIATED FUTSCH-LIKE PROTEIN"/>
    <property type="match status" value="1"/>
</dbReference>
<dbReference type="EMBL" id="JAPFFL010000015">
    <property type="protein sequence ID" value="KAJ6676806.1"/>
    <property type="molecule type" value="Genomic_DNA"/>
</dbReference>
<evidence type="ECO:0000313" key="3">
    <source>
        <dbReference type="Proteomes" id="UP001151529"/>
    </source>
</evidence>
<feature type="compositionally biased region" description="Low complexity" evidence="1">
    <location>
        <begin position="42"/>
        <end position="51"/>
    </location>
</feature>
<reference evidence="2" key="1">
    <citation type="submission" date="2022-11" db="EMBL/GenBank/DDBJ databases">
        <authorList>
            <person name="Hyden B.L."/>
            <person name="Feng K."/>
            <person name="Yates T."/>
            <person name="Jawdy S."/>
            <person name="Smart L.B."/>
            <person name="Muchero W."/>
        </authorList>
    </citation>
    <scope>NUCLEOTIDE SEQUENCE</scope>
    <source>
        <tissue evidence="2">Shoot tip</tissue>
    </source>
</reference>
<feature type="region of interest" description="Disordered" evidence="1">
    <location>
        <begin position="1"/>
        <end position="97"/>
    </location>
</feature>
<sequence>MEALEQQSAGVLAGKSKLRYPLRSASKSTSREDKEKPQVSIPSSAPRRAPSTLSKSVSVLQLSGDDKSARPPRRRLSVPPKSVAATALKPPATAGNITPISETRVKRSATKNDTPLSNASMASTRKKFNAIALASYWLSQIKISESVAKHSISLAFFKLALEAGMLRNELKSYVGRHDLSEFGEAVKELFVSYNISDHQEQTQVSETCSHVLPEDTTRSSDDEVHSSLSVTGTRKLRPRSLNADAAQVSIVTESTNKETSQRKNTTTIRTRGSSLNKNTENSRTVSDTGGRRVQKKPQKGSKEETTKITIKKQEKKSAAEEGDGTNSPTAAAITP</sequence>
<feature type="compositionally biased region" description="Basic and acidic residues" evidence="1">
    <location>
        <begin position="213"/>
        <end position="225"/>
    </location>
</feature>
<feature type="compositionally biased region" description="Polar residues" evidence="1">
    <location>
        <begin position="262"/>
        <end position="287"/>
    </location>
</feature>
<feature type="compositionally biased region" description="Polar residues" evidence="1">
    <location>
        <begin position="52"/>
        <end position="61"/>
    </location>
</feature>
<evidence type="ECO:0000256" key="1">
    <source>
        <dbReference type="SAM" id="MobiDB-lite"/>
    </source>
</evidence>
<name>A0A9Q0NVQ8_SALVM</name>
<feature type="compositionally biased region" description="Basic and acidic residues" evidence="1">
    <location>
        <begin position="300"/>
        <end position="319"/>
    </location>
</feature>
<organism evidence="2 3">
    <name type="scientific">Salix viminalis</name>
    <name type="common">Common osier</name>
    <name type="synonym">Basket willow</name>
    <dbReference type="NCBI Taxonomy" id="40686"/>
    <lineage>
        <taxon>Eukaryota</taxon>
        <taxon>Viridiplantae</taxon>
        <taxon>Streptophyta</taxon>
        <taxon>Embryophyta</taxon>
        <taxon>Tracheophyta</taxon>
        <taxon>Spermatophyta</taxon>
        <taxon>Magnoliopsida</taxon>
        <taxon>eudicotyledons</taxon>
        <taxon>Gunneridae</taxon>
        <taxon>Pentapetalae</taxon>
        <taxon>rosids</taxon>
        <taxon>fabids</taxon>
        <taxon>Malpighiales</taxon>
        <taxon>Salicaceae</taxon>
        <taxon>Saliceae</taxon>
        <taxon>Salix</taxon>
    </lineage>
</organism>
<keyword evidence="3" id="KW-1185">Reference proteome</keyword>
<dbReference type="PANTHER" id="PTHR34468">
    <property type="entry name" value="MICROTUBULE-ASSOCIATED FUTSCH-LIKE PROTEIN"/>
    <property type="match status" value="1"/>
</dbReference>
<comment type="caution">
    <text evidence="2">The sequence shown here is derived from an EMBL/GenBank/DDBJ whole genome shotgun (WGS) entry which is preliminary data.</text>
</comment>
<feature type="region of interest" description="Disordered" evidence="1">
    <location>
        <begin position="213"/>
        <end position="335"/>
    </location>
</feature>